<dbReference type="Proteomes" id="UP000287188">
    <property type="component" value="Unassembled WGS sequence"/>
</dbReference>
<dbReference type="PANTHER" id="PTHR43808">
    <property type="entry name" value="ACETYLORNITHINE DEACETYLASE"/>
    <property type="match status" value="1"/>
</dbReference>
<dbReference type="SUPFAM" id="SSF53187">
    <property type="entry name" value="Zn-dependent exopeptidases"/>
    <property type="match status" value="1"/>
</dbReference>
<dbReference type="PANTHER" id="PTHR43808:SF25">
    <property type="entry name" value="PEPTIDASE M20 DIMERISATION DOMAIN-CONTAINING PROTEIN"/>
    <property type="match status" value="1"/>
</dbReference>
<name>A0A402AXK7_9CHLR</name>
<dbReference type="Pfam" id="PF07687">
    <property type="entry name" value="M20_dimer"/>
    <property type="match status" value="1"/>
</dbReference>
<comment type="caution">
    <text evidence="4">The sequence shown here is derived from an EMBL/GenBank/DDBJ whole genome shotgun (WGS) entry which is preliminary data.</text>
</comment>
<evidence type="ECO:0000313" key="5">
    <source>
        <dbReference type="Proteomes" id="UP000287188"/>
    </source>
</evidence>
<dbReference type="Gene3D" id="3.40.630.10">
    <property type="entry name" value="Zn peptidases"/>
    <property type="match status" value="1"/>
</dbReference>
<keyword evidence="2" id="KW-0378">Hydrolase</keyword>
<evidence type="ECO:0000256" key="2">
    <source>
        <dbReference type="ARBA" id="ARBA00022801"/>
    </source>
</evidence>
<sequence length="155" mass="16353">MKGGLVAALYAIKAIKDAGVSLPGSLMLQSVIGEEDGGLGTFATLLRGHTGDAAIICEPTSLKLIPAQAGALTFKVRVSGKSAHACMRLEGVSAVEKYLELHRVLLQLEKERNSNITHPLLGKFEIPYPLSIGRVQAGNWSSSVPDELVFEGVSG</sequence>
<dbReference type="AlphaFoldDB" id="A0A402AXK7"/>
<keyword evidence="5" id="KW-1185">Reference proteome</keyword>
<feature type="domain" description="Peptidase M20 dimerisation" evidence="3">
    <location>
        <begin position="68"/>
        <end position="150"/>
    </location>
</feature>
<evidence type="ECO:0000313" key="4">
    <source>
        <dbReference type="EMBL" id="GCE23861.1"/>
    </source>
</evidence>
<dbReference type="GO" id="GO:0046872">
    <property type="term" value="F:metal ion binding"/>
    <property type="evidence" value="ECO:0007669"/>
    <property type="project" value="UniProtKB-KW"/>
</dbReference>
<evidence type="ECO:0000256" key="1">
    <source>
        <dbReference type="ARBA" id="ARBA00022723"/>
    </source>
</evidence>
<organism evidence="4 5">
    <name type="scientific">Dictyobacter kobayashii</name>
    <dbReference type="NCBI Taxonomy" id="2014872"/>
    <lineage>
        <taxon>Bacteria</taxon>
        <taxon>Bacillati</taxon>
        <taxon>Chloroflexota</taxon>
        <taxon>Ktedonobacteria</taxon>
        <taxon>Ktedonobacterales</taxon>
        <taxon>Dictyobacteraceae</taxon>
        <taxon>Dictyobacter</taxon>
    </lineage>
</organism>
<accession>A0A402AXK7</accession>
<gene>
    <name evidence="4" type="ORF">KDK_76610</name>
</gene>
<evidence type="ECO:0000259" key="3">
    <source>
        <dbReference type="Pfam" id="PF07687"/>
    </source>
</evidence>
<dbReference type="EMBL" id="BIFS01000002">
    <property type="protein sequence ID" value="GCE23861.1"/>
    <property type="molecule type" value="Genomic_DNA"/>
</dbReference>
<protein>
    <recommendedName>
        <fullName evidence="3">Peptidase M20 dimerisation domain-containing protein</fullName>
    </recommendedName>
</protein>
<keyword evidence="1" id="KW-0479">Metal-binding</keyword>
<dbReference type="Gene3D" id="3.30.70.360">
    <property type="match status" value="1"/>
</dbReference>
<dbReference type="GO" id="GO:0016787">
    <property type="term" value="F:hydrolase activity"/>
    <property type="evidence" value="ECO:0007669"/>
    <property type="project" value="UniProtKB-KW"/>
</dbReference>
<dbReference type="InterPro" id="IPR050072">
    <property type="entry name" value="Peptidase_M20A"/>
</dbReference>
<dbReference type="InterPro" id="IPR011650">
    <property type="entry name" value="Peptidase_M20_dimer"/>
</dbReference>
<dbReference type="InterPro" id="IPR036264">
    <property type="entry name" value="Bact_exopeptidase_dim_dom"/>
</dbReference>
<dbReference type="SUPFAM" id="SSF55031">
    <property type="entry name" value="Bacterial exopeptidase dimerisation domain"/>
    <property type="match status" value="1"/>
</dbReference>
<reference evidence="5" key="1">
    <citation type="submission" date="2018-12" db="EMBL/GenBank/DDBJ databases">
        <title>Tengunoibacter tsumagoiensis gen. nov., sp. nov., Dictyobacter kobayashii sp. nov., D. alpinus sp. nov., and D. joshuensis sp. nov. and description of Dictyobacteraceae fam. nov. within the order Ktedonobacterales isolated from Tengu-no-mugimeshi.</title>
        <authorList>
            <person name="Wang C.M."/>
            <person name="Zheng Y."/>
            <person name="Sakai Y."/>
            <person name="Toyoda A."/>
            <person name="Minakuchi Y."/>
            <person name="Abe K."/>
            <person name="Yokota A."/>
            <person name="Yabe S."/>
        </authorList>
    </citation>
    <scope>NUCLEOTIDE SEQUENCE [LARGE SCALE GENOMIC DNA]</scope>
    <source>
        <strain evidence="5">Uno11</strain>
    </source>
</reference>
<proteinExistence type="predicted"/>